<sequence length="160" mass="19069">MKTCAYCATELKTDYCPFCEMELSECYILKDGERLKNDIPYFPEQRDIFKSTKELLDLETLELLCLLRHARNYRTEVYKLRILTHRATEQGGDMTEIEASSYSDYEEATRKMWVIENIIKDRMGYYPKKVTEKFLSLYLQRIEESQTKEMFMKKAAKSNC</sequence>
<reference evidence="2" key="1">
    <citation type="journal article" date="2019" name="Int. J. Syst. Evol. Microbiol.">
        <title>The Global Catalogue of Microorganisms (GCM) 10K type strain sequencing project: providing services to taxonomists for standard genome sequencing and annotation.</title>
        <authorList>
            <consortium name="The Broad Institute Genomics Platform"/>
            <consortium name="The Broad Institute Genome Sequencing Center for Infectious Disease"/>
            <person name="Wu L."/>
            <person name="Ma J."/>
        </authorList>
    </citation>
    <scope>NUCLEOTIDE SEQUENCE [LARGE SCALE GENOMIC DNA]</scope>
    <source>
        <strain evidence="2">JCM 30071</strain>
    </source>
</reference>
<dbReference type="EMBL" id="BMPN01000003">
    <property type="protein sequence ID" value="GGJ57351.1"/>
    <property type="molecule type" value="Genomic_DNA"/>
</dbReference>
<dbReference type="Proteomes" id="UP000634435">
    <property type="component" value="Unassembled WGS sequence"/>
</dbReference>
<comment type="caution">
    <text evidence="1">The sequence shown here is derived from an EMBL/GenBank/DDBJ whole genome shotgun (WGS) entry which is preliminary data.</text>
</comment>
<accession>A0ABQ2DGZ9</accession>
<keyword evidence="2" id="KW-1185">Reference proteome</keyword>
<protein>
    <submittedName>
        <fullName evidence="1">Uncharacterized protein</fullName>
    </submittedName>
</protein>
<organism evidence="1 2">
    <name type="scientific">Virgibacillus kapii</name>
    <dbReference type="NCBI Taxonomy" id="1638645"/>
    <lineage>
        <taxon>Bacteria</taxon>
        <taxon>Bacillati</taxon>
        <taxon>Bacillota</taxon>
        <taxon>Bacilli</taxon>
        <taxon>Bacillales</taxon>
        <taxon>Bacillaceae</taxon>
        <taxon>Virgibacillus</taxon>
    </lineage>
</organism>
<evidence type="ECO:0000313" key="1">
    <source>
        <dbReference type="EMBL" id="GGJ57351.1"/>
    </source>
</evidence>
<gene>
    <name evidence="1" type="ORF">GCM10007111_19410</name>
</gene>
<name>A0ABQ2DGZ9_9BACI</name>
<dbReference type="RefSeq" id="WP_188942941.1">
    <property type="nucleotide sequence ID" value="NZ_BMPN01000003.1"/>
</dbReference>
<proteinExistence type="predicted"/>
<evidence type="ECO:0000313" key="2">
    <source>
        <dbReference type="Proteomes" id="UP000634435"/>
    </source>
</evidence>